<dbReference type="AlphaFoldDB" id="A0A7W6RG45"/>
<protein>
    <submittedName>
        <fullName evidence="1">Uncharacterized protein</fullName>
    </submittedName>
</protein>
<sequence>MPPMILLVPDIPVLSVPHALRRLVHTLALRWYDGRGQRLERRAEALQRRADAVYARGGRHWQALNPDT</sequence>
<gene>
    <name evidence="1" type="ORF">GGD89_003352</name>
</gene>
<name>A0A7W6RG45_9PROT</name>
<dbReference type="Proteomes" id="UP000554286">
    <property type="component" value="Unassembled WGS sequence"/>
</dbReference>
<dbReference type="EMBL" id="JACIGK010000032">
    <property type="protein sequence ID" value="MBB4267705.1"/>
    <property type="molecule type" value="Genomic_DNA"/>
</dbReference>
<proteinExistence type="predicted"/>
<evidence type="ECO:0000313" key="2">
    <source>
        <dbReference type="Proteomes" id="UP000554286"/>
    </source>
</evidence>
<accession>A0A7W6RG45</accession>
<evidence type="ECO:0000313" key="1">
    <source>
        <dbReference type="EMBL" id="MBB4267705.1"/>
    </source>
</evidence>
<comment type="caution">
    <text evidence="1">The sequence shown here is derived from an EMBL/GenBank/DDBJ whole genome shotgun (WGS) entry which is preliminary data.</text>
</comment>
<reference evidence="1 2" key="1">
    <citation type="submission" date="2020-08" db="EMBL/GenBank/DDBJ databases">
        <title>Genome sequencing of Purple Non-Sulfur Bacteria from various extreme environments.</title>
        <authorList>
            <person name="Mayer M."/>
        </authorList>
    </citation>
    <scope>NUCLEOTIDE SEQUENCE [LARGE SCALE GENOMIC DNA]</scope>
    <source>
        <strain evidence="1 2">JA131</strain>
    </source>
</reference>
<dbReference type="RefSeq" id="WP_184047556.1">
    <property type="nucleotide sequence ID" value="NZ_JACIGK010000032.1"/>
</dbReference>
<organism evidence="1 2">
    <name type="scientific">Roseospira visakhapatnamensis</name>
    <dbReference type="NCBI Taxonomy" id="390880"/>
    <lineage>
        <taxon>Bacteria</taxon>
        <taxon>Pseudomonadati</taxon>
        <taxon>Pseudomonadota</taxon>
        <taxon>Alphaproteobacteria</taxon>
        <taxon>Rhodospirillales</taxon>
        <taxon>Rhodospirillaceae</taxon>
        <taxon>Roseospira</taxon>
    </lineage>
</organism>
<keyword evidence="2" id="KW-1185">Reference proteome</keyword>